<dbReference type="KEGG" id="nsn:EXE58_12395"/>
<evidence type="ECO:0000256" key="3">
    <source>
        <dbReference type="SAM" id="MobiDB-lite"/>
    </source>
</evidence>
<accession>A0A4P7IFX5</accession>
<dbReference type="PROSITE" id="PS00583">
    <property type="entry name" value="PFKB_KINASES_1"/>
    <property type="match status" value="1"/>
</dbReference>
<dbReference type="SUPFAM" id="SSF53613">
    <property type="entry name" value="Ribokinase-like"/>
    <property type="match status" value="1"/>
</dbReference>
<dbReference type="OrthoDB" id="9808601at2"/>
<dbReference type="Proteomes" id="UP000294853">
    <property type="component" value="Chromosome"/>
</dbReference>
<organism evidence="5 6">
    <name type="scientific">Nocardioides seonyuensis</name>
    <dbReference type="NCBI Taxonomy" id="2518371"/>
    <lineage>
        <taxon>Bacteria</taxon>
        <taxon>Bacillati</taxon>
        <taxon>Actinomycetota</taxon>
        <taxon>Actinomycetes</taxon>
        <taxon>Propionibacteriales</taxon>
        <taxon>Nocardioidaceae</taxon>
        <taxon>Nocardioides</taxon>
    </lineage>
</organism>
<dbReference type="PANTHER" id="PTHR10584">
    <property type="entry name" value="SUGAR KINASE"/>
    <property type="match status" value="1"/>
</dbReference>
<keyword evidence="6" id="KW-1185">Reference proteome</keyword>
<name>A0A4P7IFX5_9ACTN</name>
<dbReference type="InterPro" id="IPR011611">
    <property type="entry name" value="PfkB_dom"/>
</dbReference>
<dbReference type="CDD" id="cd01941">
    <property type="entry name" value="YeiC_kinase_like"/>
    <property type="match status" value="1"/>
</dbReference>
<dbReference type="InterPro" id="IPR036390">
    <property type="entry name" value="WH_DNA-bd_sf"/>
</dbReference>
<evidence type="ECO:0000256" key="2">
    <source>
        <dbReference type="ARBA" id="ARBA00022777"/>
    </source>
</evidence>
<reference evidence="5 6" key="1">
    <citation type="submission" date="2019-03" db="EMBL/GenBank/DDBJ databases">
        <title>Three New Species of Nocardioides, Nocardioides euryhalodurans sp. nov., Nocardioides seonyuensis sp. nov. and Nocardioides eburneoflavus sp. nov. Iolated from Soil.</title>
        <authorList>
            <person name="Roh S.G."/>
            <person name="Lee C."/>
            <person name="Kim M.-K."/>
            <person name="Kim S.B."/>
        </authorList>
    </citation>
    <scope>NUCLEOTIDE SEQUENCE [LARGE SCALE GENOMIC DNA]</scope>
    <source>
        <strain evidence="5 6">MMS17-SY207-3</strain>
    </source>
</reference>
<dbReference type="Gene3D" id="3.40.1190.20">
    <property type="match status" value="1"/>
</dbReference>
<sequence>MLTDREQQIVELLRRDPLMGSEALAAAIGTTRASINVHLSNLGKKGVILGRGYVLATEPGAVVIGGANMDLKARSATRATPGTSNPGEGSMAPGGVARNIAENLGRLGDRVHLVSVVGRDALGETLLSHTAAAGVRVEHVARTDDVATGTYTAVLDADGELIVAIADMTATAHLGADHLRAARDVIASADIVVVDGNLSREAFDLALDLASGRRVIFEPVSVPKAAGLRDLLDARVHGVTPNRDELAALTDLPTRTDRQVRQAAAALHQRGIELVWVRLGERGSLLSAGDGIVEIPSVPTTVEDVTGAGDSMLAAFVHVLLDGGEAIEAARFGHAAAALTIASPHTVRPDLTPRLVSATLESAAPDTAAPHPKEPA</sequence>
<proteinExistence type="predicted"/>
<protein>
    <submittedName>
        <fullName evidence="5">Carbohydrate kinase</fullName>
    </submittedName>
</protein>
<dbReference type="GO" id="GO:0016301">
    <property type="term" value="F:kinase activity"/>
    <property type="evidence" value="ECO:0007669"/>
    <property type="project" value="UniProtKB-KW"/>
</dbReference>
<dbReference type="SUPFAM" id="SSF46785">
    <property type="entry name" value="Winged helix' DNA-binding domain"/>
    <property type="match status" value="1"/>
</dbReference>
<feature type="region of interest" description="Disordered" evidence="3">
    <location>
        <begin position="75"/>
        <end position="95"/>
    </location>
</feature>
<dbReference type="EMBL" id="CP038436">
    <property type="protein sequence ID" value="QBX56189.1"/>
    <property type="molecule type" value="Genomic_DNA"/>
</dbReference>
<keyword evidence="2 5" id="KW-0418">Kinase</keyword>
<evidence type="ECO:0000313" key="5">
    <source>
        <dbReference type="EMBL" id="QBX56189.1"/>
    </source>
</evidence>
<evidence type="ECO:0000256" key="1">
    <source>
        <dbReference type="ARBA" id="ARBA00022679"/>
    </source>
</evidence>
<dbReference type="PANTHER" id="PTHR10584:SF166">
    <property type="entry name" value="RIBOKINASE"/>
    <property type="match status" value="1"/>
</dbReference>
<evidence type="ECO:0000259" key="4">
    <source>
        <dbReference type="Pfam" id="PF00294"/>
    </source>
</evidence>
<dbReference type="AlphaFoldDB" id="A0A4P7IFX5"/>
<keyword evidence="1" id="KW-0808">Transferase</keyword>
<dbReference type="InterPro" id="IPR029056">
    <property type="entry name" value="Ribokinase-like"/>
</dbReference>
<feature type="compositionally biased region" description="Polar residues" evidence="3">
    <location>
        <begin position="77"/>
        <end position="87"/>
    </location>
</feature>
<evidence type="ECO:0000313" key="6">
    <source>
        <dbReference type="Proteomes" id="UP000294853"/>
    </source>
</evidence>
<gene>
    <name evidence="5" type="ORF">EXE58_12395</name>
</gene>
<dbReference type="Pfam" id="PF00294">
    <property type="entry name" value="PfkB"/>
    <property type="match status" value="1"/>
</dbReference>
<dbReference type="RefSeq" id="WP_135268180.1">
    <property type="nucleotide sequence ID" value="NZ_CP038436.1"/>
</dbReference>
<dbReference type="InterPro" id="IPR002173">
    <property type="entry name" value="Carboh/pur_kinase_PfkB_CS"/>
</dbReference>
<feature type="domain" description="Carbohydrate kinase PfkB" evidence="4">
    <location>
        <begin position="62"/>
        <end position="348"/>
    </location>
</feature>
<dbReference type="PROSITE" id="PS00584">
    <property type="entry name" value="PFKB_KINASES_2"/>
    <property type="match status" value="1"/>
</dbReference>